<feature type="transmembrane region" description="Helical" evidence="8">
    <location>
        <begin position="145"/>
        <end position="164"/>
    </location>
</feature>
<dbReference type="Pfam" id="PF01032">
    <property type="entry name" value="FecCD"/>
    <property type="match status" value="1"/>
</dbReference>
<feature type="transmembrane region" description="Helical" evidence="8">
    <location>
        <begin position="335"/>
        <end position="356"/>
    </location>
</feature>
<dbReference type="SUPFAM" id="SSF81345">
    <property type="entry name" value="ABC transporter involved in vitamin B12 uptake, BtuC"/>
    <property type="match status" value="1"/>
</dbReference>
<feature type="transmembrane region" description="Helical" evidence="8">
    <location>
        <begin position="23"/>
        <end position="49"/>
    </location>
</feature>
<dbReference type="InterPro" id="IPR037294">
    <property type="entry name" value="ABC_BtuC-like"/>
</dbReference>
<gene>
    <name evidence="9" type="ORF">GGR16_003557</name>
</gene>
<evidence type="ECO:0000256" key="7">
    <source>
        <dbReference type="ARBA" id="ARBA00023136"/>
    </source>
</evidence>
<evidence type="ECO:0000256" key="6">
    <source>
        <dbReference type="ARBA" id="ARBA00022989"/>
    </source>
</evidence>
<dbReference type="GO" id="GO:0005886">
    <property type="term" value="C:plasma membrane"/>
    <property type="evidence" value="ECO:0007669"/>
    <property type="project" value="UniProtKB-SubCell"/>
</dbReference>
<evidence type="ECO:0000313" key="9">
    <source>
        <dbReference type="EMBL" id="MBB4018510.1"/>
    </source>
</evidence>
<proteinExistence type="inferred from homology"/>
<name>A0A840BZX9_9HYPH</name>
<dbReference type="PANTHER" id="PTHR30472">
    <property type="entry name" value="FERRIC ENTEROBACTIN TRANSPORT SYSTEM PERMEASE PROTEIN"/>
    <property type="match status" value="1"/>
</dbReference>
<feature type="transmembrane region" description="Helical" evidence="8">
    <location>
        <begin position="85"/>
        <end position="102"/>
    </location>
</feature>
<evidence type="ECO:0000256" key="4">
    <source>
        <dbReference type="ARBA" id="ARBA00022475"/>
    </source>
</evidence>
<keyword evidence="3" id="KW-0813">Transport</keyword>
<feature type="transmembrane region" description="Helical" evidence="8">
    <location>
        <begin position="176"/>
        <end position="200"/>
    </location>
</feature>
<comment type="similarity">
    <text evidence="2">Belongs to the binding-protein-dependent transport system permease family. FecCD subfamily.</text>
</comment>
<accession>A0A840BZX9</accession>
<dbReference type="GO" id="GO:0033214">
    <property type="term" value="P:siderophore-iron import into cell"/>
    <property type="evidence" value="ECO:0007669"/>
    <property type="project" value="TreeGrafter"/>
</dbReference>
<keyword evidence="6 8" id="KW-1133">Transmembrane helix</keyword>
<dbReference type="InterPro" id="IPR000522">
    <property type="entry name" value="ABC_transptr_permease_BtuC"/>
</dbReference>
<comment type="subcellular location">
    <subcellularLocation>
        <location evidence="1">Cell membrane</location>
        <topology evidence="1">Multi-pass membrane protein</topology>
    </subcellularLocation>
</comment>
<feature type="transmembrane region" description="Helical" evidence="8">
    <location>
        <begin position="268"/>
        <end position="294"/>
    </location>
</feature>
<dbReference type="AlphaFoldDB" id="A0A840BZX9"/>
<evidence type="ECO:0000256" key="3">
    <source>
        <dbReference type="ARBA" id="ARBA00022448"/>
    </source>
</evidence>
<dbReference type="GO" id="GO:0022857">
    <property type="term" value="F:transmembrane transporter activity"/>
    <property type="evidence" value="ECO:0007669"/>
    <property type="project" value="InterPro"/>
</dbReference>
<keyword evidence="4" id="KW-1003">Cell membrane</keyword>
<organism evidence="9 10">
    <name type="scientific">Chelatococcus caeni</name>
    <dbReference type="NCBI Taxonomy" id="1348468"/>
    <lineage>
        <taxon>Bacteria</taxon>
        <taxon>Pseudomonadati</taxon>
        <taxon>Pseudomonadota</taxon>
        <taxon>Alphaproteobacteria</taxon>
        <taxon>Hyphomicrobiales</taxon>
        <taxon>Chelatococcaceae</taxon>
        <taxon>Chelatococcus</taxon>
    </lineage>
</organism>
<evidence type="ECO:0000256" key="8">
    <source>
        <dbReference type="SAM" id="Phobius"/>
    </source>
</evidence>
<keyword evidence="7 8" id="KW-0472">Membrane</keyword>
<comment type="caution">
    <text evidence="9">The sequence shown here is derived from an EMBL/GenBank/DDBJ whole genome shotgun (WGS) entry which is preliminary data.</text>
</comment>
<reference evidence="9 10" key="1">
    <citation type="submission" date="2020-08" db="EMBL/GenBank/DDBJ databases">
        <title>Genomic Encyclopedia of Type Strains, Phase IV (KMG-IV): sequencing the most valuable type-strain genomes for metagenomic binning, comparative biology and taxonomic classification.</title>
        <authorList>
            <person name="Goeker M."/>
        </authorList>
    </citation>
    <scope>NUCLEOTIDE SEQUENCE [LARGE SCALE GENOMIC DNA]</scope>
    <source>
        <strain evidence="9 10">DSM 103737</strain>
    </source>
</reference>
<dbReference type="PANTHER" id="PTHR30472:SF25">
    <property type="entry name" value="ABC TRANSPORTER PERMEASE PROTEIN MJ0876-RELATED"/>
    <property type="match status" value="1"/>
</dbReference>
<feature type="transmembrane region" description="Helical" evidence="8">
    <location>
        <begin position="220"/>
        <end position="242"/>
    </location>
</feature>
<dbReference type="EMBL" id="JACIEN010000004">
    <property type="protein sequence ID" value="MBB4018510.1"/>
    <property type="molecule type" value="Genomic_DNA"/>
</dbReference>
<evidence type="ECO:0000256" key="5">
    <source>
        <dbReference type="ARBA" id="ARBA00022692"/>
    </source>
</evidence>
<dbReference type="FunFam" id="1.10.3470.10:FF:000001">
    <property type="entry name" value="Vitamin B12 ABC transporter permease BtuC"/>
    <property type="match status" value="1"/>
</dbReference>
<feature type="transmembrane region" description="Helical" evidence="8">
    <location>
        <begin position="306"/>
        <end position="323"/>
    </location>
</feature>
<evidence type="ECO:0000256" key="2">
    <source>
        <dbReference type="ARBA" id="ARBA00007935"/>
    </source>
</evidence>
<sequence>MSTDAAMAGDAIDAALARRRLRVLVLFLLLGAGVVIVSVLSIGTGALALAPSRVVAVLRAVLTGAVPEEMARDALVVVGIRLPRTLLGLLVGAALAVSGALMQGLFRNPLADPGLAGVSSGAALFAAGMIVLGERLVAVTGPLPFVTLPMAAFGGALLTTFTLYRIATRAGRTSVATLLLAGVALGALAGALTGVLTFLSDDRQLRDLTFWSLGSLGGATWAKTATVAPAILPVLAAVPFLARGLNALALGEAEAFHLGIAVERLKQVAILLVAIAVGASVAVSGIIGFVGIVVPHLLRLAIGPDHRVLLPASALLGGMLLVLSDMLARTLVQPAELPIGIVTAAIGAPFFLWLLLAGRRSLAL</sequence>
<feature type="transmembrane region" description="Helical" evidence="8">
    <location>
        <begin position="114"/>
        <end position="133"/>
    </location>
</feature>
<protein>
    <submittedName>
        <fullName evidence="9">Iron complex transport system permease protein</fullName>
    </submittedName>
</protein>
<evidence type="ECO:0000313" key="10">
    <source>
        <dbReference type="Proteomes" id="UP000577362"/>
    </source>
</evidence>
<dbReference type="CDD" id="cd06550">
    <property type="entry name" value="TM_ABC_iron-siderophores_like"/>
    <property type="match status" value="1"/>
</dbReference>
<keyword evidence="10" id="KW-1185">Reference proteome</keyword>
<keyword evidence="5 8" id="KW-0812">Transmembrane</keyword>
<dbReference type="Gene3D" id="1.10.3470.10">
    <property type="entry name" value="ABC transporter involved in vitamin B12 uptake, BtuC"/>
    <property type="match status" value="1"/>
</dbReference>
<evidence type="ECO:0000256" key="1">
    <source>
        <dbReference type="ARBA" id="ARBA00004651"/>
    </source>
</evidence>
<dbReference type="Proteomes" id="UP000577362">
    <property type="component" value="Unassembled WGS sequence"/>
</dbReference>